<dbReference type="InterPro" id="IPR013762">
    <property type="entry name" value="Integrase-like_cat_sf"/>
</dbReference>
<dbReference type="PANTHER" id="PTHR30349:SF41">
    <property type="entry name" value="INTEGRASE_RECOMBINASE PROTEIN MJ0367-RELATED"/>
    <property type="match status" value="1"/>
</dbReference>
<sequence>MPKWSGKWKGGRTYRTGDGRTVYVLRKMVQGRNYAITLDARNETEAEAELALFLRDPGAYQTKTEVQQTQKDAAVYLDPETVGRFLEYLKAQGRTERYVGNVAYYLAGWAEVLVGRDLRRLTLQEVLRELARHKTARKNRITALKSYTAWLREVEAVLPVSEDCTLALKVPAARPEKAIREKGYTIEEIQRLYRAINGWESAKYGWRGTGRVTDVQPVRDVLCIHAKTGMHSTEIERLARGEGKVTVLREHGVIAATIKFVHKSGRVHVQSIDHQTLAAVQRLQARGAAPVDSYIRKVVSRAAKSAGVEPVRFGELRHSFVTWASECGQEVRPRSGGLPLAAIAAVVGHQSVTTTKKFYENVKVPPMIKVPITLEHPEDPPYASVEQAVPA</sequence>
<evidence type="ECO:0000256" key="5">
    <source>
        <dbReference type="PROSITE-ProRule" id="PRU01248"/>
    </source>
</evidence>
<proteinExistence type="inferred from homology"/>
<dbReference type="RefSeq" id="WP_143076155.1">
    <property type="nucleotide sequence ID" value="NZ_FOIJ01000014.1"/>
</dbReference>
<keyword evidence="4" id="KW-0233">DNA recombination</keyword>
<evidence type="ECO:0000256" key="2">
    <source>
        <dbReference type="ARBA" id="ARBA00022908"/>
    </source>
</evidence>
<evidence type="ECO:0000256" key="4">
    <source>
        <dbReference type="ARBA" id="ARBA00023172"/>
    </source>
</evidence>
<evidence type="ECO:0000313" key="7">
    <source>
        <dbReference type="EMBL" id="SEU28755.1"/>
    </source>
</evidence>
<keyword evidence="3 5" id="KW-0238">DNA-binding</keyword>
<dbReference type="AlphaFoldDB" id="A0A1I0KSL8"/>
<reference evidence="8" key="1">
    <citation type="submission" date="2016-10" db="EMBL/GenBank/DDBJ databases">
        <authorList>
            <person name="Varghese N."/>
            <person name="Submissions S."/>
        </authorList>
    </citation>
    <scope>NUCLEOTIDE SEQUENCE [LARGE SCALE GENOMIC DNA]</scope>
    <source>
        <strain evidence="8">DSM 16858</strain>
    </source>
</reference>
<dbReference type="SUPFAM" id="SSF56349">
    <property type="entry name" value="DNA breaking-rejoining enzymes"/>
    <property type="match status" value="1"/>
</dbReference>
<name>A0A1I0KSL8_9BACT</name>
<evidence type="ECO:0000259" key="6">
    <source>
        <dbReference type="PROSITE" id="PS51900"/>
    </source>
</evidence>
<dbReference type="Proteomes" id="UP000199181">
    <property type="component" value="Unassembled WGS sequence"/>
</dbReference>
<dbReference type="GO" id="GO:0006310">
    <property type="term" value="P:DNA recombination"/>
    <property type="evidence" value="ECO:0007669"/>
    <property type="project" value="UniProtKB-KW"/>
</dbReference>
<dbReference type="GO" id="GO:0015074">
    <property type="term" value="P:DNA integration"/>
    <property type="evidence" value="ECO:0007669"/>
    <property type="project" value="UniProtKB-KW"/>
</dbReference>
<dbReference type="EMBL" id="FOIJ01000014">
    <property type="protein sequence ID" value="SEU28755.1"/>
    <property type="molecule type" value="Genomic_DNA"/>
</dbReference>
<dbReference type="PROSITE" id="PS51900">
    <property type="entry name" value="CB"/>
    <property type="match status" value="1"/>
</dbReference>
<feature type="domain" description="Core-binding (CB)" evidence="6">
    <location>
        <begin position="76"/>
        <end position="152"/>
    </location>
</feature>
<dbReference type="PANTHER" id="PTHR30349">
    <property type="entry name" value="PHAGE INTEGRASE-RELATED"/>
    <property type="match status" value="1"/>
</dbReference>
<evidence type="ECO:0000313" key="8">
    <source>
        <dbReference type="Proteomes" id="UP000199181"/>
    </source>
</evidence>
<dbReference type="InterPro" id="IPR050090">
    <property type="entry name" value="Tyrosine_recombinase_XerCD"/>
</dbReference>
<gene>
    <name evidence="7" type="ORF">SAMN05443639_1143</name>
</gene>
<evidence type="ECO:0000256" key="3">
    <source>
        <dbReference type="ARBA" id="ARBA00023125"/>
    </source>
</evidence>
<dbReference type="InterPro" id="IPR044068">
    <property type="entry name" value="CB"/>
</dbReference>
<comment type="similarity">
    <text evidence="1">Belongs to the 'phage' integrase family.</text>
</comment>
<accession>A0A1I0KSL8</accession>
<evidence type="ECO:0000256" key="1">
    <source>
        <dbReference type="ARBA" id="ARBA00008857"/>
    </source>
</evidence>
<protein>
    <submittedName>
        <fullName evidence="7">Phage integrase family protein</fullName>
    </submittedName>
</protein>
<dbReference type="Gene3D" id="1.10.443.10">
    <property type="entry name" value="Intergrase catalytic core"/>
    <property type="match status" value="1"/>
</dbReference>
<keyword evidence="8" id="KW-1185">Reference proteome</keyword>
<organism evidence="7 8">
    <name type="scientific">Stigmatella erecta</name>
    <dbReference type="NCBI Taxonomy" id="83460"/>
    <lineage>
        <taxon>Bacteria</taxon>
        <taxon>Pseudomonadati</taxon>
        <taxon>Myxococcota</taxon>
        <taxon>Myxococcia</taxon>
        <taxon>Myxococcales</taxon>
        <taxon>Cystobacterineae</taxon>
        <taxon>Archangiaceae</taxon>
        <taxon>Stigmatella</taxon>
    </lineage>
</organism>
<keyword evidence="2" id="KW-0229">DNA integration</keyword>
<dbReference type="InterPro" id="IPR011010">
    <property type="entry name" value="DNA_brk_join_enz"/>
</dbReference>
<dbReference type="GO" id="GO:0003677">
    <property type="term" value="F:DNA binding"/>
    <property type="evidence" value="ECO:0007669"/>
    <property type="project" value="UniProtKB-UniRule"/>
</dbReference>